<organism evidence="1 2">
    <name type="scientific">Pleurodeles waltl</name>
    <name type="common">Iberian ribbed newt</name>
    <dbReference type="NCBI Taxonomy" id="8319"/>
    <lineage>
        <taxon>Eukaryota</taxon>
        <taxon>Metazoa</taxon>
        <taxon>Chordata</taxon>
        <taxon>Craniata</taxon>
        <taxon>Vertebrata</taxon>
        <taxon>Euteleostomi</taxon>
        <taxon>Amphibia</taxon>
        <taxon>Batrachia</taxon>
        <taxon>Caudata</taxon>
        <taxon>Salamandroidea</taxon>
        <taxon>Salamandridae</taxon>
        <taxon>Pleurodelinae</taxon>
        <taxon>Pleurodeles</taxon>
    </lineage>
</organism>
<proteinExistence type="predicted"/>
<accession>A0AAV7WHI0</accession>
<protein>
    <submittedName>
        <fullName evidence="1">Uncharacterized protein</fullName>
    </submittedName>
</protein>
<dbReference type="EMBL" id="JANPWB010000001">
    <property type="protein sequence ID" value="KAJ1213513.1"/>
    <property type="molecule type" value="Genomic_DNA"/>
</dbReference>
<dbReference type="AlphaFoldDB" id="A0AAV7WHI0"/>
<sequence length="105" mass="11098">MAWDARRRIQTYHKEQPLRILLPQRGSCLGAVTVQVAPPRIGGSPQGTTIAKPPAARGLVQRSCHHAGCSTARIGGQVTEDDVAVTTATNVETLRVAETRATASG</sequence>
<name>A0AAV7WHI0_PLEWA</name>
<comment type="caution">
    <text evidence="1">The sequence shown here is derived from an EMBL/GenBank/DDBJ whole genome shotgun (WGS) entry which is preliminary data.</text>
</comment>
<reference evidence="1" key="1">
    <citation type="journal article" date="2022" name="bioRxiv">
        <title>Sequencing and chromosome-scale assembly of the giantPleurodeles waltlgenome.</title>
        <authorList>
            <person name="Brown T."/>
            <person name="Elewa A."/>
            <person name="Iarovenko S."/>
            <person name="Subramanian E."/>
            <person name="Araus A.J."/>
            <person name="Petzold A."/>
            <person name="Susuki M."/>
            <person name="Suzuki K.-i.T."/>
            <person name="Hayashi T."/>
            <person name="Toyoda A."/>
            <person name="Oliveira C."/>
            <person name="Osipova E."/>
            <person name="Leigh N.D."/>
            <person name="Simon A."/>
            <person name="Yun M.H."/>
        </authorList>
    </citation>
    <scope>NUCLEOTIDE SEQUENCE</scope>
    <source>
        <strain evidence="1">20211129_DDA</strain>
        <tissue evidence="1">Liver</tissue>
    </source>
</reference>
<keyword evidence="2" id="KW-1185">Reference proteome</keyword>
<dbReference type="Proteomes" id="UP001066276">
    <property type="component" value="Chromosome 1_1"/>
</dbReference>
<evidence type="ECO:0000313" key="1">
    <source>
        <dbReference type="EMBL" id="KAJ1213513.1"/>
    </source>
</evidence>
<gene>
    <name evidence="1" type="ORF">NDU88_001150</name>
</gene>
<evidence type="ECO:0000313" key="2">
    <source>
        <dbReference type="Proteomes" id="UP001066276"/>
    </source>
</evidence>